<dbReference type="GO" id="GO:0005737">
    <property type="term" value="C:cytoplasm"/>
    <property type="evidence" value="ECO:0007669"/>
    <property type="project" value="TreeGrafter"/>
</dbReference>
<evidence type="ECO:0000313" key="2">
    <source>
        <dbReference type="EMBL" id="SHO64118.1"/>
    </source>
</evidence>
<dbReference type="PANTHER" id="PTHR42850:SF4">
    <property type="entry name" value="ZINC-DEPENDENT ENDOPOLYPHOSPHATASE"/>
    <property type="match status" value="1"/>
</dbReference>
<dbReference type="Pfam" id="PF00149">
    <property type="entry name" value="Metallophos"/>
    <property type="match status" value="1"/>
</dbReference>
<gene>
    <name evidence="2" type="ORF">SAMN02745172_01588</name>
</gene>
<dbReference type="GO" id="GO:0110154">
    <property type="term" value="P:RNA decapping"/>
    <property type="evidence" value="ECO:0007669"/>
    <property type="project" value="TreeGrafter"/>
</dbReference>
<dbReference type="AlphaFoldDB" id="A0A1M7ZGW0"/>
<protein>
    <submittedName>
        <fullName evidence="2">Serine/threonine protein phosphatase 1</fullName>
    </submittedName>
</protein>
<dbReference type="RefSeq" id="WP_073627411.1">
    <property type="nucleotide sequence ID" value="NZ_FRXO01000003.1"/>
</dbReference>
<dbReference type="InterPro" id="IPR004843">
    <property type="entry name" value="Calcineurin-like_PHP"/>
</dbReference>
<evidence type="ECO:0000313" key="3">
    <source>
        <dbReference type="Proteomes" id="UP000186406"/>
    </source>
</evidence>
<dbReference type="InterPro" id="IPR050126">
    <property type="entry name" value="Ap4A_hydrolase"/>
</dbReference>
<evidence type="ECO:0000259" key="1">
    <source>
        <dbReference type="PROSITE" id="PS00125"/>
    </source>
</evidence>
<dbReference type="OrthoDB" id="9807890at2"/>
<dbReference type="EMBL" id="FRXO01000003">
    <property type="protein sequence ID" value="SHO64118.1"/>
    <property type="molecule type" value="Genomic_DNA"/>
</dbReference>
<sequence>MIRNVFRLLKRKSADAVPAPSAHVPPGEVVYAIGDIHGRADLLAEVADLIAADVAASPDLKATTVLLGDYVDRGPASAQVIETLSRRQFPTEIVPLRGNHEQVMLDFLSDPDVLDQWGSFGAIETIASYGMDARLVTRDSDYSQIRDAFALCVPASHVAFLSSLPHFHVIGDYFFCHAGVRPGIPLHLQAEEDLIWIREPFLNSDERFEKMIVHGHTPQGRAEFLHNRINIDTRAYQSGRLTCLRLEEGDARLLTPAV</sequence>
<keyword evidence="3" id="KW-1185">Reference proteome</keyword>
<name>A0A1M7ZGW0_9HYPH</name>
<proteinExistence type="predicted"/>
<dbReference type="PANTHER" id="PTHR42850">
    <property type="entry name" value="METALLOPHOSPHOESTERASE"/>
    <property type="match status" value="1"/>
</dbReference>
<accession>A0A1M7ZGW0</accession>
<dbReference type="STRING" id="1123029.SAMN02745172_01588"/>
<dbReference type="PROSITE" id="PS00125">
    <property type="entry name" value="SER_THR_PHOSPHATASE"/>
    <property type="match status" value="1"/>
</dbReference>
<organism evidence="2 3">
    <name type="scientific">Pseudoxanthobacter soli DSM 19599</name>
    <dbReference type="NCBI Taxonomy" id="1123029"/>
    <lineage>
        <taxon>Bacteria</taxon>
        <taxon>Pseudomonadati</taxon>
        <taxon>Pseudomonadota</taxon>
        <taxon>Alphaproteobacteria</taxon>
        <taxon>Hyphomicrobiales</taxon>
        <taxon>Segnochrobactraceae</taxon>
        <taxon>Pseudoxanthobacter</taxon>
    </lineage>
</organism>
<dbReference type="Proteomes" id="UP000186406">
    <property type="component" value="Unassembled WGS sequence"/>
</dbReference>
<feature type="domain" description="Serine/threonine specific protein phosphatases" evidence="1">
    <location>
        <begin position="96"/>
        <end position="101"/>
    </location>
</feature>
<dbReference type="CDD" id="cd00144">
    <property type="entry name" value="MPP_PPP_family"/>
    <property type="match status" value="1"/>
</dbReference>
<dbReference type="SUPFAM" id="SSF56300">
    <property type="entry name" value="Metallo-dependent phosphatases"/>
    <property type="match status" value="1"/>
</dbReference>
<dbReference type="InterPro" id="IPR006186">
    <property type="entry name" value="Ser/Thr-sp_prot-phosphatase"/>
</dbReference>
<dbReference type="GO" id="GO:0008803">
    <property type="term" value="F:bis(5'-nucleosyl)-tetraphosphatase (symmetrical) activity"/>
    <property type="evidence" value="ECO:0007669"/>
    <property type="project" value="TreeGrafter"/>
</dbReference>
<dbReference type="GO" id="GO:0016791">
    <property type="term" value="F:phosphatase activity"/>
    <property type="evidence" value="ECO:0007669"/>
    <property type="project" value="TreeGrafter"/>
</dbReference>
<dbReference type="Gene3D" id="3.60.21.10">
    <property type="match status" value="1"/>
</dbReference>
<dbReference type="InterPro" id="IPR029052">
    <property type="entry name" value="Metallo-depent_PP-like"/>
</dbReference>
<reference evidence="2 3" key="1">
    <citation type="submission" date="2016-12" db="EMBL/GenBank/DDBJ databases">
        <authorList>
            <person name="Song W.-J."/>
            <person name="Kurnit D.M."/>
        </authorList>
    </citation>
    <scope>NUCLEOTIDE SEQUENCE [LARGE SCALE GENOMIC DNA]</scope>
    <source>
        <strain evidence="2 3">DSM 19599</strain>
    </source>
</reference>